<dbReference type="SMART" id="SM00718">
    <property type="entry name" value="DM4_12"/>
    <property type="match status" value="1"/>
</dbReference>
<dbReference type="AlphaFoldDB" id="A0A9J6BSW6"/>
<evidence type="ECO:0000313" key="5">
    <source>
        <dbReference type="Proteomes" id="UP001107558"/>
    </source>
</evidence>
<sequence length="297" mass="34603">MRQTNITFWLLLLLQIENYFCLSTTYQKDLAVKNNQHQLDIRKDGMKILSRKRRFLIFPTGSSFSVAVCMTVGVYGNPQFSIWSWGLNYGFAYNLPTNSTEYTNIPPDIQVYPFVNYDDDEPSTTTTTTTPAPPPPESHESHDSHETHDSHEAFTDLPAPSSDDKTHRRQFYTYYRPSWETQPMMHRRYRRDVYRNIETIIDKMGHSGRDCVLKALCESSIQFKNKKKRTMIQEMIKTVFTMPKSNVLPFEHPDLSIYDQAYRNASIQASCETSYSKCGFSIIKLILGKYSKLQNFM</sequence>
<comment type="caution">
    <text evidence="4">The sequence shown here is derived from an EMBL/GenBank/DDBJ whole genome shotgun (WGS) entry which is preliminary data.</text>
</comment>
<dbReference type="EMBL" id="JADBJN010000003">
    <property type="protein sequence ID" value="KAG5672414.1"/>
    <property type="molecule type" value="Genomic_DNA"/>
</dbReference>
<dbReference type="PANTHER" id="PTHR21398">
    <property type="entry name" value="AGAP007094-PA"/>
    <property type="match status" value="1"/>
</dbReference>
<reference evidence="4" key="1">
    <citation type="submission" date="2021-03" db="EMBL/GenBank/DDBJ databases">
        <title>Chromosome level genome of the anhydrobiotic midge Polypedilum vanderplanki.</title>
        <authorList>
            <person name="Yoshida Y."/>
            <person name="Kikawada T."/>
            <person name="Gusev O."/>
        </authorList>
    </citation>
    <scope>NUCLEOTIDE SEQUENCE</scope>
    <source>
        <strain evidence="4">NIAS01</strain>
        <tissue evidence="4">Whole body or cell culture</tissue>
    </source>
</reference>
<protein>
    <submittedName>
        <fullName evidence="4">Uncharacterized protein</fullName>
    </submittedName>
</protein>
<feature type="chain" id="PRO_5039914515" evidence="3">
    <location>
        <begin position="22"/>
        <end position="297"/>
    </location>
</feature>
<organism evidence="4 5">
    <name type="scientific">Polypedilum vanderplanki</name>
    <name type="common">Sleeping chironomid midge</name>
    <dbReference type="NCBI Taxonomy" id="319348"/>
    <lineage>
        <taxon>Eukaryota</taxon>
        <taxon>Metazoa</taxon>
        <taxon>Ecdysozoa</taxon>
        <taxon>Arthropoda</taxon>
        <taxon>Hexapoda</taxon>
        <taxon>Insecta</taxon>
        <taxon>Pterygota</taxon>
        <taxon>Neoptera</taxon>
        <taxon>Endopterygota</taxon>
        <taxon>Diptera</taxon>
        <taxon>Nematocera</taxon>
        <taxon>Chironomoidea</taxon>
        <taxon>Chironomidae</taxon>
        <taxon>Chironominae</taxon>
        <taxon>Polypedilum</taxon>
        <taxon>Polypedilum</taxon>
    </lineage>
</organism>
<keyword evidence="2" id="KW-1133">Transmembrane helix</keyword>
<evidence type="ECO:0000256" key="2">
    <source>
        <dbReference type="SAM" id="Phobius"/>
    </source>
</evidence>
<accession>A0A9J6BSW6</accession>
<keyword evidence="2" id="KW-0812">Transmembrane</keyword>
<proteinExistence type="predicted"/>
<gene>
    <name evidence="4" type="ORF">PVAND_002545</name>
</gene>
<evidence type="ECO:0000256" key="1">
    <source>
        <dbReference type="SAM" id="MobiDB-lite"/>
    </source>
</evidence>
<dbReference type="OrthoDB" id="8185446at2759"/>
<evidence type="ECO:0000313" key="4">
    <source>
        <dbReference type="EMBL" id="KAG5672414.1"/>
    </source>
</evidence>
<feature type="compositionally biased region" description="Basic and acidic residues" evidence="1">
    <location>
        <begin position="137"/>
        <end position="154"/>
    </location>
</feature>
<dbReference type="InterPro" id="IPR006631">
    <property type="entry name" value="DM4_12"/>
</dbReference>
<keyword evidence="2" id="KW-0472">Membrane</keyword>
<dbReference type="Pfam" id="PF07841">
    <property type="entry name" value="DM4_12"/>
    <property type="match status" value="1"/>
</dbReference>
<dbReference type="Proteomes" id="UP001107558">
    <property type="component" value="Chromosome 3"/>
</dbReference>
<name>A0A9J6BSW6_POLVA</name>
<dbReference type="PANTHER" id="PTHR21398:SF7">
    <property type="entry name" value="LP19941P"/>
    <property type="match status" value="1"/>
</dbReference>
<feature type="signal peptide" evidence="3">
    <location>
        <begin position="1"/>
        <end position="21"/>
    </location>
</feature>
<feature type="transmembrane region" description="Helical" evidence="2">
    <location>
        <begin position="55"/>
        <end position="75"/>
    </location>
</feature>
<feature type="region of interest" description="Disordered" evidence="1">
    <location>
        <begin position="116"/>
        <end position="165"/>
    </location>
</feature>
<keyword evidence="3" id="KW-0732">Signal</keyword>
<keyword evidence="5" id="KW-1185">Reference proteome</keyword>
<evidence type="ECO:0000256" key="3">
    <source>
        <dbReference type="SAM" id="SignalP"/>
    </source>
</evidence>